<evidence type="ECO:0000313" key="3">
    <source>
        <dbReference type="Proteomes" id="UP000664277"/>
    </source>
</evidence>
<evidence type="ECO:0008006" key="4">
    <source>
        <dbReference type="Google" id="ProtNLM"/>
    </source>
</evidence>
<proteinExistence type="predicted"/>
<gene>
    <name evidence="2" type="ORF">J0M35_19640</name>
</gene>
<dbReference type="SUPFAM" id="SSF50156">
    <property type="entry name" value="PDZ domain-like"/>
    <property type="match status" value="1"/>
</dbReference>
<dbReference type="EMBL" id="JAFLCK010000044">
    <property type="protein sequence ID" value="MBN8662591.1"/>
    <property type="molecule type" value="Genomic_DNA"/>
</dbReference>
<protein>
    <recommendedName>
        <fullName evidence="4">PDZ domain-containing protein</fullName>
    </recommendedName>
</protein>
<evidence type="ECO:0000313" key="2">
    <source>
        <dbReference type="EMBL" id="MBN8662591.1"/>
    </source>
</evidence>
<feature type="signal peptide" evidence="1">
    <location>
        <begin position="1"/>
        <end position="27"/>
    </location>
</feature>
<dbReference type="AlphaFoldDB" id="A0A8J7PFI9"/>
<organism evidence="2 3">
    <name type="scientific">Candidatus Obscuribacter phosphatis</name>
    <dbReference type="NCBI Taxonomy" id="1906157"/>
    <lineage>
        <taxon>Bacteria</taxon>
        <taxon>Bacillati</taxon>
        <taxon>Candidatus Melainabacteria</taxon>
        <taxon>Candidatus Obscuribacterales</taxon>
        <taxon>Candidatus Obscuribacteraceae</taxon>
        <taxon>Candidatus Obscuribacter</taxon>
    </lineage>
</organism>
<sequence>MKAAVWSLIFALFAWQSNLLASQAAWADSLNQGIGSNKLAYQPEKPVYRPDFSRFSLGVEVDTKNGAGLYPLIKEVEPNSAAYKAGLRSGCALVSIDGEIAAFMGIDQLQAALTGKEDCSQKIEFMPADGASKTKTIKVKRLALSQFQNNNLARRLADDRKIYPERLVHLTGGFAPIDLPTFLRNLAGEGPAVIEFYLKEPDANLNSRVALTNKLLSQAQLEMAEDESNAAPIGIISIKIDDPATRTLRQHFRIDKAPAYIFIGFEGDTIKDYVDVVRHQIDAADLEAELNEIALLQGRKLNGLPLLYPSLAQRWKAITNKEIDLVKEKLLK</sequence>
<reference evidence="2" key="1">
    <citation type="submission" date="2021-02" db="EMBL/GenBank/DDBJ databases">
        <title>Genome-Resolved Metagenomics of a Microbial Community Performing Photosynthetic Biological Nutrient Removal.</title>
        <authorList>
            <person name="Mcdaniel E.A."/>
        </authorList>
    </citation>
    <scope>NUCLEOTIDE SEQUENCE</scope>
    <source>
        <strain evidence="2">UWPOB_OBS1</strain>
    </source>
</reference>
<dbReference type="InterPro" id="IPR036034">
    <property type="entry name" value="PDZ_sf"/>
</dbReference>
<evidence type="ECO:0000256" key="1">
    <source>
        <dbReference type="SAM" id="SignalP"/>
    </source>
</evidence>
<comment type="caution">
    <text evidence="2">The sequence shown here is derived from an EMBL/GenBank/DDBJ whole genome shotgun (WGS) entry which is preliminary data.</text>
</comment>
<accession>A0A8J7PFI9</accession>
<feature type="chain" id="PRO_5035248298" description="PDZ domain-containing protein" evidence="1">
    <location>
        <begin position="28"/>
        <end position="332"/>
    </location>
</feature>
<dbReference type="Proteomes" id="UP000664277">
    <property type="component" value="Unassembled WGS sequence"/>
</dbReference>
<dbReference type="Gene3D" id="2.30.42.10">
    <property type="match status" value="1"/>
</dbReference>
<keyword evidence="1" id="KW-0732">Signal</keyword>
<name>A0A8J7PFI9_9BACT</name>